<keyword evidence="3" id="KW-1185">Reference proteome</keyword>
<sequence>MADEGPVFFGRGRGRERALTRARGRGRPARRSPGRADGHTTHDSRLTTHDSRLTTHDAPRPGTQSGAAPPAHAGRGPEVGPVQRQQGRVGLTRAEPEPEAASRARALIDLRAARARVRLAFTLRLARSRAWAWACPARAERATIFHIAPGPLVRRHIGPAGALIVFREPSRRRGRRGPGMSPARAARRRRARASVSPPPAANQVRPEFELPVASCQLRNAARDPNEQKLQIRQVAVGRFLLRASPAQPSPAQPSPSHRPRG</sequence>
<name>A0A8S0RE17_OLEEU</name>
<proteinExistence type="predicted"/>
<feature type="region of interest" description="Disordered" evidence="1">
    <location>
        <begin position="240"/>
        <end position="261"/>
    </location>
</feature>
<feature type="compositionally biased region" description="Basic and acidic residues" evidence="1">
    <location>
        <begin position="34"/>
        <end position="59"/>
    </location>
</feature>
<evidence type="ECO:0000256" key="1">
    <source>
        <dbReference type="SAM" id="MobiDB-lite"/>
    </source>
</evidence>
<accession>A0A8S0RE17</accession>
<organism evidence="2 3">
    <name type="scientific">Olea europaea subsp. europaea</name>
    <dbReference type="NCBI Taxonomy" id="158383"/>
    <lineage>
        <taxon>Eukaryota</taxon>
        <taxon>Viridiplantae</taxon>
        <taxon>Streptophyta</taxon>
        <taxon>Embryophyta</taxon>
        <taxon>Tracheophyta</taxon>
        <taxon>Spermatophyta</taxon>
        <taxon>Magnoliopsida</taxon>
        <taxon>eudicotyledons</taxon>
        <taxon>Gunneridae</taxon>
        <taxon>Pentapetalae</taxon>
        <taxon>asterids</taxon>
        <taxon>lamiids</taxon>
        <taxon>Lamiales</taxon>
        <taxon>Oleaceae</taxon>
        <taxon>Oleeae</taxon>
        <taxon>Olea</taxon>
    </lineage>
</organism>
<evidence type="ECO:0000313" key="3">
    <source>
        <dbReference type="Proteomes" id="UP000594638"/>
    </source>
</evidence>
<feature type="compositionally biased region" description="Basic residues" evidence="1">
    <location>
        <begin position="20"/>
        <end position="33"/>
    </location>
</feature>
<protein>
    <submittedName>
        <fullName evidence="2">Uncharacterized protein</fullName>
    </submittedName>
</protein>
<feature type="region of interest" description="Disordered" evidence="1">
    <location>
        <begin position="1"/>
        <end position="100"/>
    </location>
</feature>
<comment type="caution">
    <text evidence="2">The sequence shown here is derived from an EMBL/GenBank/DDBJ whole genome shotgun (WGS) entry which is preliminary data.</text>
</comment>
<reference evidence="2 3" key="1">
    <citation type="submission" date="2019-12" db="EMBL/GenBank/DDBJ databases">
        <authorList>
            <person name="Alioto T."/>
            <person name="Alioto T."/>
            <person name="Gomez Garrido J."/>
        </authorList>
    </citation>
    <scope>NUCLEOTIDE SEQUENCE [LARGE SCALE GENOMIC DNA]</scope>
</reference>
<dbReference type="Proteomes" id="UP000594638">
    <property type="component" value="Unassembled WGS sequence"/>
</dbReference>
<dbReference type="EMBL" id="CACTIH010002465">
    <property type="protein sequence ID" value="CAA2976544.1"/>
    <property type="molecule type" value="Genomic_DNA"/>
</dbReference>
<gene>
    <name evidence="2" type="ORF">OLEA9_A084434</name>
</gene>
<feature type="compositionally biased region" description="Low complexity" evidence="1">
    <location>
        <begin position="66"/>
        <end position="76"/>
    </location>
</feature>
<feature type="region of interest" description="Disordered" evidence="1">
    <location>
        <begin position="168"/>
        <end position="207"/>
    </location>
</feature>
<dbReference type="Gramene" id="OE9A084434T1">
    <property type="protein sequence ID" value="OE9A084434C1"/>
    <property type="gene ID" value="OE9A084434"/>
</dbReference>
<evidence type="ECO:0000313" key="2">
    <source>
        <dbReference type="EMBL" id="CAA2976544.1"/>
    </source>
</evidence>
<dbReference type="AlphaFoldDB" id="A0A8S0RE17"/>